<reference evidence="9" key="4">
    <citation type="submission" date="2021-06" db="EMBL/GenBank/DDBJ databases">
        <authorList>
            <consortium name="NCBI Pathogen Detection Project"/>
        </authorList>
    </citation>
    <scope>NUCLEOTIDE SEQUENCE</scope>
    <source>
        <strain evidence="9">HN1000</strain>
    </source>
</reference>
<accession>A0A031WDS9</accession>
<dbReference type="InterPro" id="IPR036390">
    <property type="entry name" value="WH_DNA-bd_sf"/>
</dbReference>
<evidence type="ECO:0000313" key="12">
    <source>
        <dbReference type="EMBL" id="VHX93975.1"/>
    </source>
</evidence>
<evidence type="ECO:0000313" key="6">
    <source>
        <dbReference type="EMBL" id="CDS87218.1"/>
    </source>
</evidence>
<dbReference type="InterPro" id="IPR036388">
    <property type="entry name" value="WH-like_DNA-bd_sf"/>
</dbReference>
<evidence type="ECO:0000256" key="2">
    <source>
        <dbReference type="ARBA" id="ARBA00023015"/>
    </source>
</evidence>
<dbReference type="GeneID" id="66354338"/>
<keyword evidence="3" id="KW-0238">DNA-binding</keyword>
<dbReference type="PROSITE" id="PS50931">
    <property type="entry name" value="HTH_LYSR"/>
    <property type="match status" value="1"/>
</dbReference>
<dbReference type="EMBL" id="CAAJVP010000001">
    <property type="protein sequence ID" value="VHX93975.1"/>
    <property type="molecule type" value="Genomic_DNA"/>
</dbReference>
<dbReference type="Proteomes" id="UP000878956">
    <property type="component" value="Unassembled WGS sequence"/>
</dbReference>
<keyword evidence="2" id="KW-0805">Transcription regulation</keyword>
<dbReference type="AlphaFoldDB" id="A0A031WDS9"/>
<dbReference type="RefSeq" id="WP_003435316.1">
    <property type="nucleotide sequence ID" value="NZ_AP031492.1"/>
</dbReference>
<dbReference type="SUPFAM" id="SSF46785">
    <property type="entry name" value="Winged helix' DNA-binding domain"/>
    <property type="match status" value="1"/>
</dbReference>
<feature type="domain" description="HTH lysR-type" evidence="5">
    <location>
        <begin position="3"/>
        <end position="60"/>
    </location>
</feature>
<evidence type="ECO:0000313" key="13">
    <source>
        <dbReference type="Proteomes" id="UP000189137"/>
    </source>
</evidence>
<evidence type="ECO:0000313" key="14">
    <source>
        <dbReference type="Proteomes" id="UP000372533"/>
    </source>
</evidence>
<evidence type="ECO:0000313" key="7">
    <source>
        <dbReference type="EMBL" id="CDS87905.1"/>
    </source>
</evidence>
<dbReference type="Pfam" id="PF00126">
    <property type="entry name" value="HTH_1"/>
    <property type="match status" value="1"/>
</dbReference>
<dbReference type="FunFam" id="1.10.10.10:FF:000001">
    <property type="entry name" value="LysR family transcriptional regulator"/>
    <property type="match status" value="1"/>
</dbReference>
<dbReference type="EMBL" id="LK932401">
    <property type="protein sequence ID" value="CDS87218.1"/>
    <property type="molecule type" value="Genomic_DNA"/>
</dbReference>
<dbReference type="Gene3D" id="1.10.10.10">
    <property type="entry name" value="Winged helix-like DNA-binding domain superfamily/Winged helix DNA-binding domain"/>
    <property type="match status" value="1"/>
</dbReference>
<dbReference type="GO" id="GO:0003700">
    <property type="term" value="F:DNA-binding transcription factor activity"/>
    <property type="evidence" value="ECO:0007669"/>
    <property type="project" value="InterPro"/>
</dbReference>
<evidence type="ECO:0000313" key="8">
    <source>
        <dbReference type="EMBL" id="CDT09881.1"/>
    </source>
</evidence>
<dbReference type="OMA" id="IAMIEGP"/>
<reference evidence="7" key="1">
    <citation type="submission" date="2014-07" db="EMBL/GenBank/DDBJ databases">
        <authorList>
            <person name="Monot Marc"/>
        </authorList>
    </citation>
    <scope>NUCLEOTIDE SEQUENCE</scope>
    <source>
        <strain evidence="8">7032989</strain>
        <strain evidence="6">7032994</strain>
    </source>
</reference>
<dbReference type="Gene3D" id="3.40.190.290">
    <property type="match status" value="1"/>
</dbReference>
<sequence length="295" mass="33812">MNIKLELYKVFNAVVNNKSFSLAAKELFMSQPAVSQSIKQLEEQLDTLLFYRNNKGVKLTPEGKILSEHVTTALKLISSGEDRINKFKKLEYGSLKIGVGDTAARFFLLKYLEIFHKKYPHIHVSTINRTSRELISLLKDGNIDIAIINMPIEDDTLNIVECIEIHDIFVCANDYIEYKGRKISLEELNTLPLIMLENKANSRLYVNEYFLSKGIKLNPDIELGSHELLLEFAYINLGVSCVIEEFSIDYLENEKLFKLDIKEPIPKRNIGYCHLKDISLSLATKEFLSMISNNI</sequence>
<evidence type="ECO:0000256" key="4">
    <source>
        <dbReference type="ARBA" id="ARBA00023163"/>
    </source>
</evidence>
<evidence type="ECO:0000313" key="15">
    <source>
        <dbReference type="Proteomes" id="UP000411588"/>
    </source>
</evidence>
<protein>
    <submittedName>
        <fullName evidence="10">HTH-type transcriptional activator CmpR</fullName>
    </submittedName>
    <submittedName>
        <fullName evidence="9">LysR family transcriptional regulator</fullName>
    </submittedName>
    <submittedName>
        <fullName evidence="7">Transcriptional regulator, LysR family</fullName>
    </submittedName>
</protein>
<dbReference type="EMBL" id="DAEPXK010000010">
    <property type="protein sequence ID" value="HBH1541895.1"/>
    <property type="molecule type" value="Genomic_DNA"/>
</dbReference>
<evidence type="ECO:0000259" key="5">
    <source>
        <dbReference type="PROSITE" id="PS50931"/>
    </source>
</evidence>
<proteinExistence type="inferred from homology"/>
<dbReference type="InterPro" id="IPR000847">
    <property type="entry name" value="LysR_HTH_N"/>
</dbReference>
<evidence type="ECO:0000313" key="11">
    <source>
        <dbReference type="EMBL" id="VFD30627.1"/>
    </source>
</evidence>
<comment type="similarity">
    <text evidence="1">Belongs to the LysR transcriptional regulatory family.</text>
</comment>
<organism evidence="7">
    <name type="scientific">Clostridioides difficile</name>
    <name type="common">Peptoclostridium difficile</name>
    <dbReference type="NCBI Taxonomy" id="1496"/>
    <lineage>
        <taxon>Bacteria</taxon>
        <taxon>Bacillati</taxon>
        <taxon>Bacillota</taxon>
        <taxon>Clostridia</taxon>
        <taxon>Peptostreptococcales</taxon>
        <taxon>Peptostreptococcaceae</taxon>
        <taxon>Clostridioides</taxon>
    </lineage>
</organism>
<dbReference type="SUPFAM" id="SSF53850">
    <property type="entry name" value="Periplasmic binding protein-like II"/>
    <property type="match status" value="1"/>
</dbReference>
<dbReference type="EMBL" id="FUPS01000002">
    <property type="protein sequence ID" value="SJR95596.1"/>
    <property type="molecule type" value="Genomic_DNA"/>
</dbReference>
<evidence type="ECO:0000313" key="9">
    <source>
        <dbReference type="EMBL" id="HBH1541895.1"/>
    </source>
</evidence>
<dbReference type="Proteomes" id="UP000189137">
    <property type="component" value="Unassembled WGS sequence"/>
</dbReference>
<dbReference type="InterPro" id="IPR005119">
    <property type="entry name" value="LysR_subst-bd"/>
</dbReference>
<dbReference type="PANTHER" id="PTHR30126:SF64">
    <property type="entry name" value="HTH-TYPE TRANSCRIPTIONAL REGULATOR CITR"/>
    <property type="match status" value="1"/>
</dbReference>
<dbReference type="CDD" id="cd05466">
    <property type="entry name" value="PBP2_LTTR_substrate"/>
    <property type="match status" value="1"/>
</dbReference>
<evidence type="ECO:0000256" key="1">
    <source>
        <dbReference type="ARBA" id="ARBA00009437"/>
    </source>
</evidence>
<evidence type="ECO:0000256" key="3">
    <source>
        <dbReference type="ARBA" id="ARBA00023125"/>
    </source>
</evidence>
<dbReference type="PANTHER" id="PTHR30126">
    <property type="entry name" value="HTH-TYPE TRANSCRIPTIONAL REGULATOR"/>
    <property type="match status" value="1"/>
</dbReference>
<dbReference type="EMBL" id="LK932972">
    <property type="protein sequence ID" value="CDT09881.1"/>
    <property type="molecule type" value="Genomic_DNA"/>
</dbReference>
<dbReference type="EMBL" id="LK932517">
    <property type="protein sequence ID" value="CDS87905.1"/>
    <property type="molecule type" value="Genomic_DNA"/>
</dbReference>
<dbReference type="Pfam" id="PF03466">
    <property type="entry name" value="LysR_substrate"/>
    <property type="match status" value="1"/>
</dbReference>
<dbReference type="PRINTS" id="PR00039">
    <property type="entry name" value="HTHLYSR"/>
</dbReference>
<dbReference type="EMBL" id="CAADAN010000003">
    <property type="protein sequence ID" value="VFD30627.1"/>
    <property type="molecule type" value="Genomic_DNA"/>
</dbReference>
<dbReference type="Proteomes" id="UP000372533">
    <property type="component" value="Unassembled WGS sequence"/>
</dbReference>
<reference evidence="9" key="2">
    <citation type="journal article" date="2018" name="Genome Biol.">
        <title>SKESA: strategic k-mer extension for scrupulous assemblies.</title>
        <authorList>
            <person name="Souvorov A."/>
            <person name="Agarwala R."/>
            <person name="Lipman D.J."/>
        </authorList>
    </citation>
    <scope>NUCLEOTIDE SEQUENCE</scope>
    <source>
        <strain evidence="9">HN1000</strain>
    </source>
</reference>
<evidence type="ECO:0000313" key="10">
    <source>
        <dbReference type="EMBL" id="SJR95596.1"/>
    </source>
</evidence>
<keyword evidence="4" id="KW-0804">Transcription</keyword>
<dbReference type="KEGG" id="pdf:CD630DERM_19520"/>
<name>A0A031WDS9_CLODI</name>
<dbReference type="Proteomes" id="UP000411588">
    <property type="component" value="Unassembled WGS sequence"/>
</dbReference>
<dbReference type="GO" id="GO:0000976">
    <property type="term" value="F:transcription cis-regulatory region binding"/>
    <property type="evidence" value="ECO:0007669"/>
    <property type="project" value="TreeGrafter"/>
</dbReference>
<reference evidence="11 15" key="3">
    <citation type="submission" date="2019-02" db="EMBL/GenBank/DDBJ databases">
        <authorList>
            <consortium name="Pathogen Informatics"/>
        </authorList>
    </citation>
    <scope>NUCLEOTIDE SEQUENCE [LARGE SCALE GENOMIC DNA]</scope>
    <source>
        <strain evidence="15">clo34</strain>
        <strain evidence="11">Clo34</strain>
        <strain evidence="14">tl291</strain>
        <strain evidence="12">Tl291</strain>
        <strain evidence="10 13">VRECD0157</strain>
    </source>
</reference>
<gene>
    <name evidence="10" type="primary">cmpR_1</name>
    <name evidence="12" type="synonym">cmpR_2</name>
    <name evidence="8" type="ORF">BN1095_310043</name>
    <name evidence="7" type="ORF">BN1096_630093</name>
    <name evidence="6" type="ORF">BN1097_620089</name>
    <name evidence="9" type="ORF">KRM00_001371</name>
    <name evidence="12" type="ORF">SAMEA1402366_00362</name>
    <name evidence="11" type="ORF">SAMEA1402399_01167</name>
    <name evidence="10" type="ORF">SAMEA3375112_00833</name>
</gene>
<dbReference type="PATRIC" id="fig|1496.1373.peg.1404"/>